<dbReference type="SUPFAM" id="SSF54211">
    <property type="entry name" value="Ribosomal protein S5 domain 2-like"/>
    <property type="match status" value="1"/>
</dbReference>
<evidence type="ECO:0000259" key="5">
    <source>
        <dbReference type="Pfam" id="PF08544"/>
    </source>
</evidence>
<keyword evidence="2 6" id="KW-0808">Transferase</keyword>
<evidence type="ECO:0000259" key="4">
    <source>
        <dbReference type="Pfam" id="PF00288"/>
    </source>
</evidence>
<accession>A0A445MVM6</accession>
<dbReference type="EMBL" id="OJIN01000101">
    <property type="protein sequence ID" value="SPD73526.1"/>
    <property type="molecule type" value="Genomic_DNA"/>
</dbReference>
<organism evidence="6">
    <name type="scientific">uncultured Desulfobacterium sp</name>
    <dbReference type="NCBI Taxonomy" id="201089"/>
    <lineage>
        <taxon>Bacteria</taxon>
        <taxon>Pseudomonadati</taxon>
        <taxon>Thermodesulfobacteriota</taxon>
        <taxon>Desulfobacteria</taxon>
        <taxon>Desulfobacterales</taxon>
        <taxon>Desulfobacteriaceae</taxon>
        <taxon>Desulfobacterium</taxon>
        <taxon>environmental samples</taxon>
    </lineage>
</organism>
<dbReference type="AlphaFoldDB" id="A0A445MVM6"/>
<evidence type="ECO:0000313" key="6">
    <source>
        <dbReference type="EMBL" id="SPD73526.1"/>
    </source>
</evidence>
<protein>
    <submittedName>
        <fullName evidence="6">GHMP kinase, N-terminal domain protein</fullName>
    </submittedName>
</protein>
<dbReference type="Pfam" id="PF08544">
    <property type="entry name" value="GHMP_kinases_C"/>
    <property type="match status" value="1"/>
</dbReference>
<dbReference type="InterPro" id="IPR013750">
    <property type="entry name" value="GHMP_kinase_C_dom"/>
</dbReference>
<keyword evidence="3" id="KW-0067">ATP-binding</keyword>
<evidence type="ECO:0000256" key="1">
    <source>
        <dbReference type="ARBA" id="ARBA00022741"/>
    </source>
</evidence>
<dbReference type="InterPro" id="IPR036554">
    <property type="entry name" value="GHMP_kinase_C_sf"/>
</dbReference>
<evidence type="ECO:0000256" key="2">
    <source>
        <dbReference type="ARBA" id="ARBA00022777"/>
    </source>
</evidence>
<feature type="domain" description="GHMP kinase C-terminal" evidence="5">
    <location>
        <begin position="280"/>
        <end position="332"/>
    </location>
</feature>
<feature type="domain" description="GHMP kinase N-terminal" evidence="4">
    <location>
        <begin position="101"/>
        <end position="181"/>
    </location>
</feature>
<dbReference type="SUPFAM" id="SSF55060">
    <property type="entry name" value="GHMP Kinase, C-terminal domain"/>
    <property type="match status" value="1"/>
</dbReference>
<name>A0A445MVM6_9BACT</name>
<keyword evidence="1" id="KW-0547">Nucleotide-binding</keyword>
<evidence type="ECO:0000256" key="3">
    <source>
        <dbReference type="ARBA" id="ARBA00022840"/>
    </source>
</evidence>
<dbReference type="GO" id="GO:0005524">
    <property type="term" value="F:ATP binding"/>
    <property type="evidence" value="ECO:0007669"/>
    <property type="project" value="UniProtKB-KW"/>
</dbReference>
<gene>
    <name evidence="6" type="ORF">PITCH_A190102</name>
</gene>
<sequence>MKSNIQMPLSSILAKQPIEASAPCRVDSGGTWDIKAMSLPLEAERPTTVNVALNLRTHVALSPYKEGWVKISSDGFRKTEECYRDRLFFDSIFGLFFAAISHFGFHGLKVNIRSESPVKSALGGSSTALVALLQALNKASALVGGRRLSKKDLLHLGYHLEDGIAGGNCGLQDQAAAVYGGVNQWLWQYGDRAGAFKRVPLLDRKGQKALSDCILVAYSGTSHVSSRINRNWITQFLSGKTRQGWIRVNKIIHELAAAVKDQNWTRAAGLVQEEMAIRKKITPEALVPVTLRLIREAERQGCGARFAGAGAGGSLWAIGDKKDIQRLRERWAYSLSTVKGARLLDCQVDPVGIR</sequence>
<dbReference type="InterPro" id="IPR020568">
    <property type="entry name" value="Ribosomal_Su5_D2-typ_SF"/>
</dbReference>
<keyword evidence="2 6" id="KW-0418">Kinase</keyword>
<proteinExistence type="predicted"/>
<dbReference type="GO" id="GO:0016301">
    <property type="term" value="F:kinase activity"/>
    <property type="evidence" value="ECO:0007669"/>
    <property type="project" value="UniProtKB-KW"/>
</dbReference>
<reference evidence="6" key="1">
    <citation type="submission" date="2018-01" db="EMBL/GenBank/DDBJ databases">
        <authorList>
            <person name="Regsiter A."/>
            <person name="William W."/>
        </authorList>
    </citation>
    <scope>NUCLEOTIDE SEQUENCE</scope>
    <source>
        <strain evidence="6">TRIP AH-1</strain>
    </source>
</reference>
<dbReference type="PRINTS" id="PR00959">
    <property type="entry name" value="MEVGALKINASE"/>
</dbReference>
<dbReference type="Pfam" id="PF00288">
    <property type="entry name" value="GHMP_kinases_N"/>
    <property type="match status" value="1"/>
</dbReference>
<dbReference type="Gene3D" id="3.30.230.120">
    <property type="match status" value="1"/>
</dbReference>
<dbReference type="InterPro" id="IPR006204">
    <property type="entry name" value="GHMP_kinase_N_dom"/>
</dbReference>